<name>A0A319CPZ0_9EURO</name>
<dbReference type="EMBL" id="KZ826247">
    <property type="protein sequence ID" value="PYH87436.1"/>
    <property type="molecule type" value="Genomic_DNA"/>
</dbReference>
<reference evidence="2 3" key="1">
    <citation type="submission" date="2018-02" db="EMBL/GenBank/DDBJ databases">
        <title>The genomes of Aspergillus section Nigri reveals drivers in fungal speciation.</title>
        <authorList>
            <consortium name="DOE Joint Genome Institute"/>
            <person name="Vesth T.C."/>
            <person name="Nybo J."/>
            <person name="Theobald S."/>
            <person name="Brandl J."/>
            <person name="Frisvad J.C."/>
            <person name="Nielsen K.F."/>
            <person name="Lyhne E.K."/>
            <person name="Kogle M.E."/>
            <person name="Kuo A."/>
            <person name="Riley R."/>
            <person name="Clum A."/>
            <person name="Nolan M."/>
            <person name="Lipzen A."/>
            <person name="Salamov A."/>
            <person name="Henrissat B."/>
            <person name="Wiebenga A."/>
            <person name="De vries R.P."/>
            <person name="Grigoriev I.V."/>
            <person name="Mortensen U.H."/>
            <person name="Andersen M.R."/>
            <person name="Baker S.E."/>
        </authorList>
    </citation>
    <scope>NUCLEOTIDE SEQUENCE [LARGE SCALE GENOMIC DNA]</scope>
    <source>
        <strain evidence="2 3">CBS 707.79</strain>
    </source>
</reference>
<protein>
    <recommendedName>
        <fullName evidence="4">HRQ family protein 2</fullName>
    </recommendedName>
</protein>
<dbReference type="Pfam" id="PF11927">
    <property type="entry name" value="HODM_asu-like"/>
    <property type="match status" value="1"/>
</dbReference>
<evidence type="ECO:0000313" key="3">
    <source>
        <dbReference type="Proteomes" id="UP000247810"/>
    </source>
</evidence>
<gene>
    <name evidence="2" type="ORF">BO71DRAFT_454675</name>
</gene>
<evidence type="ECO:0000256" key="1">
    <source>
        <dbReference type="SAM" id="MobiDB-lite"/>
    </source>
</evidence>
<feature type="compositionally biased region" description="Low complexity" evidence="1">
    <location>
        <begin position="34"/>
        <end position="63"/>
    </location>
</feature>
<dbReference type="VEuPathDB" id="FungiDB:BO71DRAFT_454675"/>
<dbReference type="OrthoDB" id="5043642at2759"/>
<proteinExistence type="predicted"/>
<evidence type="ECO:0000313" key="2">
    <source>
        <dbReference type="EMBL" id="PYH87436.1"/>
    </source>
</evidence>
<feature type="compositionally biased region" description="Low complexity" evidence="1">
    <location>
        <begin position="166"/>
        <end position="200"/>
    </location>
</feature>
<dbReference type="AlphaFoldDB" id="A0A319CPZ0"/>
<dbReference type="InterPro" id="IPR021848">
    <property type="entry name" value="HODM_asu-like"/>
</dbReference>
<feature type="region of interest" description="Disordered" evidence="1">
    <location>
        <begin position="34"/>
        <end position="65"/>
    </location>
</feature>
<feature type="region of interest" description="Disordered" evidence="1">
    <location>
        <begin position="165"/>
        <end position="200"/>
    </location>
</feature>
<sequence length="417" mass="46596">MDLDSLIRYFQQNPTVVVFLVLALWLFGQWNRPSPQSQSQSQSTPTPKTPTKQPTPTTTTITPLPDFNWETTEPLQFRPFKPKYHLSMALTTTTLSDLIPIDKTYKQRLALRASLLSQHPSVVVGVTPAGEQPGTIVHSAVTELYEFVVGTYLPTRYPSMFVLEDTPSPSSSLSSPRPKTTKSLYNKTTTHGIPTTLTGPSRSALETLGTFVDEDFLVLLPESAIGTNPQTQKGETGTEGDGEGEKYTLEAYTTFFPAGFDTREKLGKRLSTIHAPVPRYKEKLEKSMDRFFARMEVGRVVQRVNWSVTTGTELFAAFGGVHGNEKREEGVMGVGMEGGELTFMRCERQLLHRLPRTKALVFSFHTYTYPIRQIKEEGLGEEMAIAIDGLKEGNVPEIHRYKRGPVWGEAVKAFLRS</sequence>
<keyword evidence="3" id="KW-1185">Reference proteome</keyword>
<organism evidence="2 3">
    <name type="scientific">Aspergillus ellipticus CBS 707.79</name>
    <dbReference type="NCBI Taxonomy" id="1448320"/>
    <lineage>
        <taxon>Eukaryota</taxon>
        <taxon>Fungi</taxon>
        <taxon>Dikarya</taxon>
        <taxon>Ascomycota</taxon>
        <taxon>Pezizomycotina</taxon>
        <taxon>Eurotiomycetes</taxon>
        <taxon>Eurotiomycetidae</taxon>
        <taxon>Eurotiales</taxon>
        <taxon>Aspergillaceae</taxon>
        <taxon>Aspergillus</taxon>
        <taxon>Aspergillus subgen. Circumdati</taxon>
    </lineage>
</organism>
<dbReference type="Proteomes" id="UP000247810">
    <property type="component" value="Unassembled WGS sequence"/>
</dbReference>
<dbReference type="STRING" id="1448320.A0A319CPZ0"/>
<accession>A0A319CPZ0</accession>
<evidence type="ECO:0008006" key="4">
    <source>
        <dbReference type="Google" id="ProtNLM"/>
    </source>
</evidence>